<dbReference type="Proteomes" id="UP000428333">
    <property type="component" value="Linkage Group LG08"/>
</dbReference>
<keyword evidence="2" id="KW-1185">Reference proteome</keyword>
<sequence length="206" mass="22902">MCTSRPSETRLENFVSTHPQDETPLLLPGLPPLNLPDLPSFVKAPESYPAYLAMKLSQYSNLEKADWVFGNTFEKLEGEDLSAYTIHILDYLLNAEIAAHFDVHVFWVLRSLKARKAVSDLWPGKLIGPMVPSAFLEAESRETRNTEQVYGSTQRRVPEMVRNKATGVSGVRLFRKHGCIGSRADGGNSTGIEVQQYTLHLGGEGV</sequence>
<comment type="caution">
    <text evidence="1">The sequence shown here is derived from an EMBL/GenBank/DDBJ whole genome shotgun (WGS) entry which is preliminary data.</text>
</comment>
<dbReference type="EMBL" id="QEFC01002105">
    <property type="protein sequence ID" value="KAE9454583.1"/>
    <property type="molecule type" value="Genomic_DNA"/>
</dbReference>
<dbReference type="AlphaFoldDB" id="A0A6A4L4P1"/>
<proteinExistence type="predicted"/>
<dbReference type="SUPFAM" id="SSF53756">
    <property type="entry name" value="UDP-Glycosyltransferase/glycogen phosphorylase"/>
    <property type="match status" value="1"/>
</dbReference>
<reference evidence="1 2" key="1">
    <citation type="journal article" date="2019" name="Genome Biol. Evol.">
        <title>The Rhododendron genome and chromosomal organization provide insight into shared whole-genome duplications across the heath family (Ericaceae).</title>
        <authorList>
            <person name="Soza V.L."/>
            <person name="Lindsley D."/>
            <person name="Waalkes A."/>
            <person name="Ramage E."/>
            <person name="Patwardhan R.P."/>
            <person name="Burton J.N."/>
            <person name="Adey A."/>
            <person name="Kumar A."/>
            <person name="Qiu R."/>
            <person name="Shendure J."/>
            <person name="Hall B."/>
        </authorList>
    </citation>
    <scope>NUCLEOTIDE SEQUENCE [LARGE SCALE GENOMIC DNA]</scope>
    <source>
        <strain evidence="1">RSF 1966-606</strain>
    </source>
</reference>
<feature type="non-terminal residue" evidence="1">
    <location>
        <position position="1"/>
    </location>
</feature>
<evidence type="ECO:0000313" key="2">
    <source>
        <dbReference type="Proteomes" id="UP000428333"/>
    </source>
</evidence>
<accession>A0A6A4L4P1</accession>
<protein>
    <submittedName>
        <fullName evidence="1">Uncharacterized protein</fullName>
    </submittedName>
</protein>
<organism evidence="1 2">
    <name type="scientific">Rhododendron williamsianum</name>
    <dbReference type="NCBI Taxonomy" id="262921"/>
    <lineage>
        <taxon>Eukaryota</taxon>
        <taxon>Viridiplantae</taxon>
        <taxon>Streptophyta</taxon>
        <taxon>Embryophyta</taxon>
        <taxon>Tracheophyta</taxon>
        <taxon>Spermatophyta</taxon>
        <taxon>Magnoliopsida</taxon>
        <taxon>eudicotyledons</taxon>
        <taxon>Gunneridae</taxon>
        <taxon>Pentapetalae</taxon>
        <taxon>asterids</taxon>
        <taxon>Ericales</taxon>
        <taxon>Ericaceae</taxon>
        <taxon>Ericoideae</taxon>
        <taxon>Rhodoreae</taxon>
        <taxon>Rhododendron</taxon>
    </lineage>
</organism>
<evidence type="ECO:0000313" key="1">
    <source>
        <dbReference type="EMBL" id="KAE9454583.1"/>
    </source>
</evidence>
<gene>
    <name evidence="1" type="ORF">C3L33_13514</name>
</gene>
<name>A0A6A4L4P1_9ERIC</name>
<dbReference type="Gene3D" id="3.40.50.2000">
    <property type="entry name" value="Glycogen Phosphorylase B"/>
    <property type="match status" value="1"/>
</dbReference>